<reference evidence="1 2" key="1">
    <citation type="journal article" date="2018" name="Biotechnol. Biofuels">
        <title>Integrative visual omics of the white-rot fungus Polyporus brumalis exposes the biotechnological potential of its oxidative enzymes for delignifying raw plant biomass.</title>
        <authorList>
            <person name="Miyauchi S."/>
            <person name="Rancon A."/>
            <person name="Drula E."/>
            <person name="Hage H."/>
            <person name="Chaduli D."/>
            <person name="Favel A."/>
            <person name="Grisel S."/>
            <person name="Henrissat B."/>
            <person name="Herpoel-Gimbert I."/>
            <person name="Ruiz-Duenas F.J."/>
            <person name="Chevret D."/>
            <person name="Hainaut M."/>
            <person name="Lin J."/>
            <person name="Wang M."/>
            <person name="Pangilinan J."/>
            <person name="Lipzen A."/>
            <person name="Lesage-Meessen L."/>
            <person name="Navarro D."/>
            <person name="Riley R."/>
            <person name="Grigoriev I.V."/>
            <person name="Zhou S."/>
            <person name="Raouche S."/>
            <person name="Rosso M.N."/>
        </authorList>
    </citation>
    <scope>NUCLEOTIDE SEQUENCE [LARGE SCALE GENOMIC DNA]</scope>
    <source>
        <strain evidence="1 2">BRFM 1820</strain>
    </source>
</reference>
<accession>A0A371D387</accession>
<gene>
    <name evidence="1" type="ORF">OH76DRAFT_802397</name>
</gene>
<name>A0A371D387_9APHY</name>
<proteinExistence type="predicted"/>
<sequence>MPLPPPGATSRICRPGPPGLTRTLVTVSNVSLGSIPASSRHRRPSFFPVPRTTFRLCDKGWEPPTHPTPCKIYYSLLISPCSNARGNLFAEFRALGAPVPTVAIKLPLHSPSYASTLHAASISISLANFCRFAFAGTGGGGARTSRAHSNQSRTRTMTSSSFLVLPRRSRGALLSLSTPCASGRVESCVTSGVLGVLPDEGHCAVCSSVAFGGRSSRSCLRHTRARRTRVSYLSTSVDGGLRLGLGRAQSAAQLSSSSVERYRHTSKPK</sequence>
<evidence type="ECO:0000313" key="1">
    <source>
        <dbReference type="EMBL" id="RDX47020.1"/>
    </source>
</evidence>
<protein>
    <submittedName>
        <fullName evidence="1">Uncharacterized protein</fullName>
    </submittedName>
</protein>
<evidence type="ECO:0000313" key="2">
    <source>
        <dbReference type="Proteomes" id="UP000256964"/>
    </source>
</evidence>
<dbReference type="EMBL" id="KZ857422">
    <property type="protein sequence ID" value="RDX47020.1"/>
    <property type="molecule type" value="Genomic_DNA"/>
</dbReference>
<keyword evidence="2" id="KW-1185">Reference proteome</keyword>
<dbReference type="AlphaFoldDB" id="A0A371D387"/>
<dbReference type="Proteomes" id="UP000256964">
    <property type="component" value="Unassembled WGS sequence"/>
</dbReference>
<organism evidence="1 2">
    <name type="scientific">Lentinus brumalis</name>
    <dbReference type="NCBI Taxonomy" id="2498619"/>
    <lineage>
        <taxon>Eukaryota</taxon>
        <taxon>Fungi</taxon>
        <taxon>Dikarya</taxon>
        <taxon>Basidiomycota</taxon>
        <taxon>Agaricomycotina</taxon>
        <taxon>Agaricomycetes</taxon>
        <taxon>Polyporales</taxon>
        <taxon>Polyporaceae</taxon>
        <taxon>Lentinus</taxon>
    </lineage>
</organism>